<dbReference type="Gene3D" id="3.40.630.40">
    <property type="entry name" value="Zn-dependent exopeptidases"/>
    <property type="match status" value="1"/>
</dbReference>
<keyword evidence="1" id="KW-0378">Hydrolase</keyword>
<dbReference type="InterPro" id="IPR011227">
    <property type="entry name" value="UCP029730"/>
</dbReference>
<name>A0A1I2C1Y6_9RHOB</name>
<dbReference type="PIRSF" id="PIRSF029730">
    <property type="entry name" value="UCP029730"/>
    <property type="match status" value="1"/>
</dbReference>
<dbReference type="RefSeq" id="WP_149757403.1">
    <property type="nucleotide sequence ID" value="NZ_FOMS01000012.1"/>
</dbReference>
<gene>
    <name evidence="1" type="ORF">SAMN04515678_11273</name>
</gene>
<dbReference type="GO" id="GO:0016787">
    <property type="term" value="F:hydrolase activity"/>
    <property type="evidence" value="ECO:0007669"/>
    <property type="project" value="UniProtKB-KW"/>
</dbReference>
<dbReference type="AlphaFoldDB" id="A0A1I2C1Y6"/>
<sequence length="244" mass="26616">MTYAPYRIVGADRPGRVLVLCDHATNTVPPDLGTLGLSDADMARHIAWDPGAAGTALALCAALGAPVVLSNFSRLVIDPNRGEDDPTQLMRIYDGSVIPSNRHAGPEEKARRQAVYWRPYDDAVAALAARHSDTALVSIHSFTPQLRGRPPRPWHVGILHGRDSRLSDPLLRLLQTEADLCVGRNAPYPGHLPGDTMDRHGLRHGRHNTLIELRSDLIATEAAQAVWGQRLAPLLEEALEKADL</sequence>
<dbReference type="EMBL" id="FOMS01000012">
    <property type="protein sequence ID" value="SFE62172.1"/>
    <property type="molecule type" value="Genomic_DNA"/>
</dbReference>
<protein>
    <submittedName>
        <fullName evidence="1">Predicted N-formylglutamate amidohydrolase</fullName>
    </submittedName>
</protein>
<proteinExistence type="predicted"/>
<dbReference type="Proteomes" id="UP000325289">
    <property type="component" value="Unassembled WGS sequence"/>
</dbReference>
<reference evidence="1 2" key="1">
    <citation type="submission" date="2016-10" db="EMBL/GenBank/DDBJ databases">
        <authorList>
            <person name="Varghese N."/>
            <person name="Submissions S."/>
        </authorList>
    </citation>
    <scope>NUCLEOTIDE SEQUENCE [LARGE SCALE GENOMIC DNA]</scope>
    <source>
        <strain evidence="2">YIM D21,KCTC 23444,ACCC 10710</strain>
    </source>
</reference>
<dbReference type="SUPFAM" id="SSF53187">
    <property type="entry name" value="Zn-dependent exopeptidases"/>
    <property type="match status" value="1"/>
</dbReference>
<organism evidence="1 2">
    <name type="scientific">Roseivivax sediminis</name>
    <dbReference type="NCBI Taxonomy" id="936889"/>
    <lineage>
        <taxon>Bacteria</taxon>
        <taxon>Pseudomonadati</taxon>
        <taxon>Pseudomonadota</taxon>
        <taxon>Alphaproteobacteria</taxon>
        <taxon>Rhodobacterales</taxon>
        <taxon>Roseobacteraceae</taxon>
        <taxon>Roseivivax</taxon>
    </lineage>
</organism>
<keyword evidence="2" id="KW-1185">Reference proteome</keyword>
<dbReference type="InterPro" id="IPR007709">
    <property type="entry name" value="N-FG_amidohydro"/>
</dbReference>
<dbReference type="OrthoDB" id="9815326at2"/>
<evidence type="ECO:0000313" key="2">
    <source>
        <dbReference type="Proteomes" id="UP000325289"/>
    </source>
</evidence>
<dbReference type="Pfam" id="PF05013">
    <property type="entry name" value="FGase"/>
    <property type="match status" value="1"/>
</dbReference>
<evidence type="ECO:0000313" key="1">
    <source>
        <dbReference type="EMBL" id="SFE62172.1"/>
    </source>
</evidence>
<accession>A0A1I2C1Y6</accession>